<dbReference type="InterPro" id="IPR016130">
    <property type="entry name" value="Tyr_Pase_AS"/>
</dbReference>
<evidence type="ECO:0008006" key="6">
    <source>
        <dbReference type="Google" id="ProtNLM"/>
    </source>
</evidence>
<dbReference type="Pfam" id="PF00782">
    <property type="entry name" value="DSPc"/>
    <property type="match status" value="1"/>
</dbReference>
<dbReference type="PROSITE" id="PS00383">
    <property type="entry name" value="TYR_PHOSPHATASE_1"/>
    <property type="match status" value="1"/>
</dbReference>
<dbReference type="InterPro" id="IPR029021">
    <property type="entry name" value="Prot-tyrosine_phosphatase-like"/>
</dbReference>
<dbReference type="Gene3D" id="3.90.190.10">
    <property type="entry name" value="Protein tyrosine phosphatase superfamily"/>
    <property type="match status" value="1"/>
</dbReference>
<dbReference type="SUPFAM" id="SSF52799">
    <property type="entry name" value="(Phosphotyrosine protein) phosphatases II"/>
    <property type="match status" value="1"/>
</dbReference>
<dbReference type="InterPro" id="IPR020422">
    <property type="entry name" value="TYR_PHOSPHATASE_DUAL_dom"/>
</dbReference>
<dbReference type="EMBL" id="MK072384">
    <property type="protein sequence ID" value="AYV82778.1"/>
    <property type="molecule type" value="Genomic_DNA"/>
</dbReference>
<dbReference type="InterPro" id="IPR000340">
    <property type="entry name" value="Dual-sp_phosphatase_cat-dom"/>
</dbReference>
<evidence type="ECO:0000313" key="5">
    <source>
        <dbReference type="EMBL" id="AYV82778.1"/>
    </source>
</evidence>
<dbReference type="CDD" id="cd14498">
    <property type="entry name" value="DSP"/>
    <property type="match status" value="1"/>
</dbReference>
<evidence type="ECO:0000259" key="4">
    <source>
        <dbReference type="PROSITE" id="PS50056"/>
    </source>
</evidence>
<evidence type="ECO:0000256" key="2">
    <source>
        <dbReference type="ARBA" id="ARBA00022912"/>
    </source>
</evidence>
<dbReference type="PROSITE" id="PS50054">
    <property type="entry name" value="TYR_PHOSPHATASE_DUAL"/>
    <property type="match status" value="1"/>
</dbReference>
<gene>
    <name evidence="5" type="ORF">Hyperionvirus2_146</name>
</gene>
<dbReference type="GO" id="GO:0004721">
    <property type="term" value="F:phosphoprotein phosphatase activity"/>
    <property type="evidence" value="ECO:0007669"/>
    <property type="project" value="UniProtKB-KW"/>
</dbReference>
<keyword evidence="1" id="KW-0378">Hydrolase</keyword>
<organism evidence="5">
    <name type="scientific">Hyperionvirus sp</name>
    <dbReference type="NCBI Taxonomy" id="2487770"/>
    <lineage>
        <taxon>Viruses</taxon>
        <taxon>Varidnaviria</taxon>
        <taxon>Bamfordvirae</taxon>
        <taxon>Nucleocytoviricota</taxon>
        <taxon>Megaviricetes</taxon>
        <taxon>Imitervirales</taxon>
        <taxon>Mimiviridae</taxon>
        <taxon>Klosneuvirinae</taxon>
    </lineage>
</organism>
<protein>
    <recommendedName>
        <fullName evidence="6">Dual specificity phosphatase</fullName>
    </recommendedName>
</protein>
<reference evidence="5" key="1">
    <citation type="submission" date="2018-10" db="EMBL/GenBank/DDBJ databases">
        <title>Hidden diversity of soil giant viruses.</title>
        <authorList>
            <person name="Schulz F."/>
            <person name="Alteio L."/>
            <person name="Goudeau D."/>
            <person name="Ryan E.M."/>
            <person name="Malmstrom R.R."/>
            <person name="Blanchard J."/>
            <person name="Woyke T."/>
        </authorList>
    </citation>
    <scope>NUCLEOTIDE SEQUENCE</scope>
    <source>
        <strain evidence="5">HYV1</strain>
    </source>
</reference>
<evidence type="ECO:0000256" key="1">
    <source>
        <dbReference type="ARBA" id="ARBA00022801"/>
    </source>
</evidence>
<dbReference type="PANTHER" id="PTHR10159">
    <property type="entry name" value="DUAL SPECIFICITY PROTEIN PHOSPHATASE"/>
    <property type="match status" value="1"/>
</dbReference>
<feature type="domain" description="Tyrosine-protein phosphatase" evidence="3">
    <location>
        <begin position="28"/>
        <end position="167"/>
    </location>
</feature>
<feature type="domain" description="Tyrosine specific protein phosphatases" evidence="4">
    <location>
        <begin position="93"/>
        <end position="147"/>
    </location>
</feature>
<keyword evidence="2" id="KW-0904">Protein phosphatase</keyword>
<dbReference type="SMART" id="SM00195">
    <property type="entry name" value="DSPc"/>
    <property type="match status" value="1"/>
</dbReference>
<dbReference type="PROSITE" id="PS50056">
    <property type="entry name" value="TYR_PHOSPHATASE_2"/>
    <property type="match status" value="1"/>
</dbReference>
<evidence type="ECO:0000259" key="3">
    <source>
        <dbReference type="PROSITE" id="PS50054"/>
    </source>
</evidence>
<dbReference type="InterPro" id="IPR000387">
    <property type="entry name" value="Tyr_Pase_dom"/>
</dbReference>
<accession>A0A3G5A6H3</accession>
<dbReference type="PANTHER" id="PTHR10159:SF519">
    <property type="entry name" value="DUAL SPECIFICITY PROTEIN PHOSPHATASE MPK3"/>
    <property type="match status" value="1"/>
</dbReference>
<name>A0A3G5A6H3_9VIRU</name>
<sequence length="167" mass="19495">MEEINRTSFCKICSCVVYDNLANHESNHMIEILPHLYLGAIWNAHNMNELTYFNINKIINVGYEIYNKFHDAFQYKKFFWDDIEEFDISIDLDSVAQIIHEAVNSKKNVLVHCYMGRSRSPSAIIAYLIKHKGLTVDEALKLIQSKKSDVQPNKGFIQQLRSYNYPT</sequence>
<proteinExistence type="predicted"/>